<evidence type="ECO:0000313" key="2">
    <source>
        <dbReference type="EMBL" id="KAK1768814.1"/>
    </source>
</evidence>
<name>A0AAJ0C4Z2_9PEZI</name>
<dbReference type="GeneID" id="85313000"/>
<dbReference type="EMBL" id="MU839004">
    <property type="protein sequence ID" value="KAK1768814.1"/>
    <property type="molecule type" value="Genomic_DNA"/>
</dbReference>
<sequence length="116" mass="12775">MSSNNSVIESATTANAAATAAGDTLNPDWIHYGLTGMQILTIFSVIMGCSVALYLAFHLLRVHYTRRTWVKKPPVAQGPGLIPYELAEIRIPGPFIVQEIPPPPPLAYYRPHKCRC</sequence>
<accession>A0AAJ0C4Z2</accession>
<reference evidence="2" key="1">
    <citation type="submission" date="2023-06" db="EMBL/GenBank/DDBJ databases">
        <title>Genome-scale phylogeny and comparative genomics of the fungal order Sordariales.</title>
        <authorList>
            <consortium name="Lawrence Berkeley National Laboratory"/>
            <person name="Hensen N."/>
            <person name="Bonometti L."/>
            <person name="Westerberg I."/>
            <person name="Brannstrom I.O."/>
            <person name="Guillou S."/>
            <person name="Cros-Aarteil S."/>
            <person name="Calhoun S."/>
            <person name="Haridas S."/>
            <person name="Kuo A."/>
            <person name="Mondo S."/>
            <person name="Pangilinan J."/>
            <person name="Riley R."/>
            <person name="Labutti K."/>
            <person name="Andreopoulos B."/>
            <person name="Lipzen A."/>
            <person name="Chen C."/>
            <person name="Yanf M."/>
            <person name="Daum C."/>
            <person name="Ng V."/>
            <person name="Clum A."/>
            <person name="Steindorff A."/>
            <person name="Ohm R."/>
            <person name="Martin F."/>
            <person name="Silar P."/>
            <person name="Natvig D."/>
            <person name="Lalanne C."/>
            <person name="Gautier V."/>
            <person name="Ament-Velasquez S.L."/>
            <person name="Kruys A."/>
            <person name="Hutchinson M.I."/>
            <person name="Powell A.J."/>
            <person name="Barry K."/>
            <person name="Miller A.N."/>
            <person name="Grigoriev I.V."/>
            <person name="Debuchy R."/>
            <person name="Gladieux P."/>
            <person name="Thoren M.H."/>
            <person name="Johannesson H."/>
        </authorList>
    </citation>
    <scope>NUCLEOTIDE SEQUENCE</scope>
    <source>
        <strain evidence="2">8032-3</strain>
    </source>
</reference>
<organism evidence="2 3">
    <name type="scientific">Phialemonium atrogriseum</name>
    <dbReference type="NCBI Taxonomy" id="1093897"/>
    <lineage>
        <taxon>Eukaryota</taxon>
        <taxon>Fungi</taxon>
        <taxon>Dikarya</taxon>
        <taxon>Ascomycota</taxon>
        <taxon>Pezizomycotina</taxon>
        <taxon>Sordariomycetes</taxon>
        <taxon>Sordariomycetidae</taxon>
        <taxon>Cephalothecales</taxon>
        <taxon>Cephalothecaceae</taxon>
        <taxon>Phialemonium</taxon>
    </lineage>
</organism>
<dbReference type="RefSeq" id="XP_060285027.1">
    <property type="nucleotide sequence ID" value="XM_060429813.1"/>
</dbReference>
<evidence type="ECO:0000313" key="3">
    <source>
        <dbReference type="Proteomes" id="UP001244011"/>
    </source>
</evidence>
<dbReference type="AlphaFoldDB" id="A0AAJ0C4Z2"/>
<proteinExistence type="predicted"/>
<keyword evidence="3" id="KW-1185">Reference proteome</keyword>
<keyword evidence="1" id="KW-0812">Transmembrane</keyword>
<protein>
    <submittedName>
        <fullName evidence="2">Uncharacterized protein</fullName>
    </submittedName>
</protein>
<keyword evidence="1" id="KW-1133">Transmembrane helix</keyword>
<comment type="caution">
    <text evidence="2">The sequence shown here is derived from an EMBL/GenBank/DDBJ whole genome shotgun (WGS) entry which is preliminary data.</text>
</comment>
<keyword evidence="1" id="KW-0472">Membrane</keyword>
<gene>
    <name evidence="2" type="ORF">QBC33DRAFT_557578</name>
</gene>
<feature type="transmembrane region" description="Helical" evidence="1">
    <location>
        <begin position="37"/>
        <end position="57"/>
    </location>
</feature>
<evidence type="ECO:0000256" key="1">
    <source>
        <dbReference type="SAM" id="Phobius"/>
    </source>
</evidence>
<dbReference type="Proteomes" id="UP001244011">
    <property type="component" value="Unassembled WGS sequence"/>
</dbReference>